<name>A0A439DUV9_9MYCO</name>
<evidence type="ECO:0000313" key="2">
    <source>
        <dbReference type="Proteomes" id="UP000287177"/>
    </source>
</evidence>
<sequence>MFPLGVVERHRLASSIVARFLYFSWHRMDGIQGLIGLTYFDLARAPCADKEVPTF</sequence>
<dbReference type="Proteomes" id="UP000287177">
    <property type="component" value="Unassembled WGS sequence"/>
</dbReference>
<dbReference type="AlphaFoldDB" id="A0A439DUV9"/>
<gene>
    <name evidence="1" type="ORF">MELE44368_02360</name>
</gene>
<keyword evidence="2" id="KW-1185">Reference proteome</keyword>
<evidence type="ECO:0000313" key="1">
    <source>
        <dbReference type="EMBL" id="RWA20818.1"/>
    </source>
</evidence>
<protein>
    <submittedName>
        <fullName evidence="1">Uncharacterized protein</fullName>
    </submittedName>
</protein>
<dbReference type="EMBL" id="ATDN01000012">
    <property type="protein sequence ID" value="RWA20818.1"/>
    <property type="molecule type" value="Genomic_DNA"/>
</dbReference>
<reference evidence="1 2" key="1">
    <citation type="submission" date="2013-06" db="EMBL/GenBank/DDBJ databases">
        <title>The draft sequence of the Mycobacterium elephantis genome.</title>
        <authorList>
            <person name="Pettersson F.B."/>
            <person name="Das S."/>
            <person name="Dasgupta S."/>
            <person name="Bhattacharya A."/>
            <person name="Kirsebom L.A."/>
        </authorList>
    </citation>
    <scope>NUCLEOTIDE SEQUENCE [LARGE SCALE GENOMIC DNA]</scope>
    <source>
        <strain evidence="1 2">DSM 44368</strain>
    </source>
</reference>
<accession>A0A439DUV9</accession>
<comment type="caution">
    <text evidence="1">The sequence shown here is derived from an EMBL/GenBank/DDBJ whole genome shotgun (WGS) entry which is preliminary data.</text>
</comment>
<organism evidence="1 2">
    <name type="scientific">Mycolicibacterium elephantis DSM 44368</name>
    <dbReference type="NCBI Taxonomy" id="1335622"/>
    <lineage>
        <taxon>Bacteria</taxon>
        <taxon>Bacillati</taxon>
        <taxon>Actinomycetota</taxon>
        <taxon>Actinomycetes</taxon>
        <taxon>Mycobacteriales</taxon>
        <taxon>Mycobacteriaceae</taxon>
        <taxon>Mycolicibacterium</taxon>
    </lineage>
</organism>
<proteinExistence type="predicted"/>